<dbReference type="PANTHER" id="PTHR43615">
    <property type="entry name" value="PHOSPHOENOLPYRUVATE SYNTHASE-RELATED"/>
    <property type="match status" value="1"/>
</dbReference>
<dbReference type="Gene3D" id="3.30.470.20">
    <property type="entry name" value="ATP-grasp fold, B domain"/>
    <property type="match status" value="1"/>
</dbReference>
<evidence type="ECO:0000259" key="4">
    <source>
        <dbReference type="Pfam" id="PF01326"/>
    </source>
</evidence>
<evidence type="ECO:0000313" key="6">
    <source>
        <dbReference type="Proteomes" id="UP001430953"/>
    </source>
</evidence>
<dbReference type="Gene3D" id="3.30.1490.20">
    <property type="entry name" value="ATP-grasp fold, A domain"/>
    <property type="match status" value="1"/>
</dbReference>
<dbReference type="SUPFAM" id="SSF52009">
    <property type="entry name" value="Phosphohistidine domain"/>
    <property type="match status" value="1"/>
</dbReference>
<evidence type="ECO:0000256" key="2">
    <source>
        <dbReference type="SAM" id="Phobius"/>
    </source>
</evidence>
<dbReference type="PANTHER" id="PTHR43615:SF1">
    <property type="entry name" value="PPDK_N DOMAIN-CONTAINING PROTEIN"/>
    <property type="match status" value="1"/>
</dbReference>
<keyword evidence="2" id="KW-0472">Membrane</keyword>
<evidence type="ECO:0000259" key="3">
    <source>
        <dbReference type="Pfam" id="PF00391"/>
    </source>
</evidence>
<dbReference type="InterPro" id="IPR051549">
    <property type="entry name" value="PEP_Utilizing_Enz"/>
</dbReference>
<dbReference type="InterPro" id="IPR008279">
    <property type="entry name" value="PEP-util_enz_mobile_dom"/>
</dbReference>
<proteinExistence type="inferred from homology"/>
<dbReference type="Pfam" id="PF00391">
    <property type="entry name" value="PEP-utilizers"/>
    <property type="match status" value="1"/>
</dbReference>
<keyword evidence="2" id="KW-1133">Transmembrane helix</keyword>
<keyword evidence="2" id="KW-0812">Transmembrane</keyword>
<dbReference type="EMBL" id="JADYXP020000006">
    <property type="protein sequence ID" value="KAL0121696.1"/>
    <property type="molecule type" value="Genomic_DNA"/>
</dbReference>
<dbReference type="InterPro" id="IPR036637">
    <property type="entry name" value="Phosphohistidine_dom_sf"/>
</dbReference>
<protein>
    <recommendedName>
        <fullName evidence="7">Phosphoenolpyruvate synthase</fullName>
    </recommendedName>
</protein>
<name>A0AAW2G6L6_9HYME</name>
<dbReference type="InterPro" id="IPR002192">
    <property type="entry name" value="PPDK_AMP/ATP-bd"/>
</dbReference>
<reference evidence="5 6" key="1">
    <citation type="submission" date="2023-03" db="EMBL/GenBank/DDBJ databases">
        <title>High recombination rates correlate with genetic variation in Cardiocondyla obscurior ants.</title>
        <authorList>
            <person name="Errbii M."/>
        </authorList>
    </citation>
    <scope>NUCLEOTIDE SEQUENCE [LARGE SCALE GENOMIC DNA]</scope>
    <source>
        <strain evidence="5">Alpha-2009</strain>
        <tissue evidence="5">Whole body</tissue>
    </source>
</reference>
<dbReference type="Gene3D" id="3.50.30.10">
    <property type="entry name" value="Phosphohistidine domain"/>
    <property type="match status" value="1"/>
</dbReference>
<comment type="similarity">
    <text evidence="1">Belongs to the PEP-utilizing enzyme family.</text>
</comment>
<gene>
    <name evidence="5" type="ORF">PUN28_006885</name>
</gene>
<accession>A0AAW2G6L6</accession>
<evidence type="ECO:0000313" key="5">
    <source>
        <dbReference type="EMBL" id="KAL0121696.1"/>
    </source>
</evidence>
<evidence type="ECO:0000256" key="1">
    <source>
        <dbReference type="ARBA" id="ARBA00007837"/>
    </source>
</evidence>
<dbReference type="SUPFAM" id="SSF56059">
    <property type="entry name" value="Glutathione synthetase ATP-binding domain-like"/>
    <property type="match status" value="1"/>
</dbReference>
<feature type="domain" description="Pyruvate phosphate dikinase AMP/ATP-binding" evidence="4">
    <location>
        <begin position="444"/>
        <end position="759"/>
    </location>
</feature>
<feature type="domain" description="PEP-utilising enzyme mobile" evidence="3">
    <location>
        <begin position="1242"/>
        <end position="1313"/>
    </location>
</feature>
<dbReference type="Proteomes" id="UP001430953">
    <property type="component" value="Unassembled WGS sequence"/>
</dbReference>
<dbReference type="GO" id="GO:0005524">
    <property type="term" value="F:ATP binding"/>
    <property type="evidence" value="ECO:0007669"/>
    <property type="project" value="InterPro"/>
</dbReference>
<feature type="transmembrane region" description="Helical" evidence="2">
    <location>
        <begin position="6"/>
        <end position="24"/>
    </location>
</feature>
<evidence type="ECO:0008006" key="7">
    <source>
        <dbReference type="Google" id="ProtNLM"/>
    </source>
</evidence>
<organism evidence="5 6">
    <name type="scientific">Cardiocondyla obscurior</name>
    <dbReference type="NCBI Taxonomy" id="286306"/>
    <lineage>
        <taxon>Eukaryota</taxon>
        <taxon>Metazoa</taxon>
        <taxon>Ecdysozoa</taxon>
        <taxon>Arthropoda</taxon>
        <taxon>Hexapoda</taxon>
        <taxon>Insecta</taxon>
        <taxon>Pterygota</taxon>
        <taxon>Neoptera</taxon>
        <taxon>Endopterygota</taxon>
        <taxon>Hymenoptera</taxon>
        <taxon>Apocrita</taxon>
        <taxon>Aculeata</taxon>
        <taxon>Formicoidea</taxon>
        <taxon>Formicidae</taxon>
        <taxon>Myrmicinae</taxon>
        <taxon>Cardiocondyla</taxon>
    </lineage>
</organism>
<dbReference type="GO" id="GO:0016301">
    <property type="term" value="F:kinase activity"/>
    <property type="evidence" value="ECO:0007669"/>
    <property type="project" value="InterPro"/>
</dbReference>
<dbReference type="Pfam" id="PF01326">
    <property type="entry name" value="PPDK_N"/>
    <property type="match status" value="1"/>
</dbReference>
<dbReference type="InterPro" id="IPR013815">
    <property type="entry name" value="ATP_grasp_subdomain_1"/>
</dbReference>
<keyword evidence="6" id="KW-1185">Reference proteome</keyword>
<sequence>MVYIMYAIQIVIPIIISIWIYLWFMKKQLSHYLGIDVQFVLKRWWALLCISKEKKIEKSKLTDNDVISNIKKMLKPSPEDPKIIMDENSCDSISFYGADQKDNSLFIKMNHRRYHIVELMLQVTLSDGRVYVLPDYPNTISMKSTVQKWSASGLKIELLEPRQRWRITYNGFLRNQCQGNVTNNDNVEHIRLNFIFIGKPRSLEWPGDWSTYLHADALAREPWKSPDWMHKIKSIDYTGFDLWGSIIGQITFKDSSSNSFYLRGLCQRRWGKHESYQFHRTVNFFGVTQHGAMYYLGVSNTKHSFSHMQYGHLEDAGGTITKIDWTDLKLSDFEKEDAVPKMNYKIAFEAAGKRYNSIINNSISNAITCYNGQSWCWTCTTRNLRVQLNGSSGVGLMITCHPYTGSKQVKNSIPKIQYITRPDTFAQKDAYILHFADKQCQNEDIVGGKGYSLAILTSILTDNFAVPQGFCVTSLALERQLQHFEQLQSLITDIIDISCGKKKDNLENCCQKAVSIIRSTPVKEEIADAILHSLKELDSSASEKDICAPRYAVRSSAVGEDSEETSAAGQNSTYLGVKNANDVIKSVAKCWASLFSYQSVEYRRQNGLPIKASMGVCVQRMVDAEAAGVMFTRHPTTGDPSSIIITANYGLGETVVSGKVEPDTLTIHRNWDNTLTVDTLVLGNKEEKIVLSDDGVITSGLSEQEIKKASISDAIALRLAKIGLNLETFFGSPRDVEWAVIGEQIYLLQARPITTINAWTDFEIIHELDSGVPCDVSLMTFANIGEVLPYPITPLSISTVMKVLNVSLSAKFNKFDCTYLHMVGMRCAINYLDSVLQDVSEEITMTNKMIDLAVCGRVVTTPEMHKAAIEKYGIVSKLRGIRMFCDTFKTIWRNDVAVKKTIDIYHNYILNANDFDTPHDLYNTLNKKYGEIFLLGKGHNLASLVSVTYQMIAMLLLTNGNDKFTSDHLADIAILLSSCTNVVSTEVPIALGKIAACIKNSGKAEEFKKIEAANVMDWLKLNCPPAMEKLQVFFDVHGHRGIQEIDLYAEPWSLKRDSIINTIQVLATSVGENYVNKTLSVQETIASLKTPISSFLKLLLQKVIPVCRKAVTLREMTKNVTVSAIHTLRLAYRRLGTLMVTKSYIPDEQLIFFMTHQEIGQLLNSHNPLLVRKALRRRKIYQKIAKVKYPEFSTGMPIPMQEEMVDVPLSEGCTRIEGTSVCGGSVLARACVITDLSEAKNIQHGDILITHCTDIGWSPYFPLLTGIVTELGGLISHGAVVAREYGLPCIVGAKRATQFFQTGDTVLLSGDVGTLQLIEKA</sequence>
<comment type="caution">
    <text evidence="5">The sequence shown here is derived from an EMBL/GenBank/DDBJ whole genome shotgun (WGS) entry which is preliminary data.</text>
</comment>